<keyword evidence="9" id="KW-1185">Reference proteome</keyword>
<evidence type="ECO:0000256" key="5">
    <source>
        <dbReference type="ARBA" id="ARBA00022801"/>
    </source>
</evidence>
<evidence type="ECO:0000256" key="4">
    <source>
        <dbReference type="ARBA" id="ARBA00021948"/>
    </source>
</evidence>
<gene>
    <name evidence="8" type="primary">comB_2</name>
    <name evidence="8" type="ORF">Mterra_01399</name>
</gene>
<keyword evidence="6" id="KW-0460">Magnesium</keyword>
<evidence type="ECO:0000256" key="1">
    <source>
        <dbReference type="ARBA" id="ARBA00001946"/>
    </source>
</evidence>
<evidence type="ECO:0000313" key="9">
    <source>
        <dbReference type="Proteomes" id="UP000265715"/>
    </source>
</evidence>
<evidence type="ECO:0000256" key="3">
    <source>
        <dbReference type="ARBA" id="ARBA00012953"/>
    </source>
</evidence>
<dbReference type="Proteomes" id="UP000265715">
    <property type="component" value="Unassembled WGS sequence"/>
</dbReference>
<organism evidence="8 9">
    <name type="scientific">Calidithermus terrae</name>
    <dbReference type="NCBI Taxonomy" id="1408545"/>
    <lineage>
        <taxon>Bacteria</taxon>
        <taxon>Thermotogati</taxon>
        <taxon>Deinococcota</taxon>
        <taxon>Deinococci</taxon>
        <taxon>Thermales</taxon>
        <taxon>Thermaceae</taxon>
        <taxon>Calidithermus</taxon>
    </lineage>
</organism>
<dbReference type="PANTHER" id="PTHR37311">
    <property type="entry name" value="2-PHOSPHOSULFOLACTATE PHOSPHATASE-RELATED"/>
    <property type="match status" value="1"/>
</dbReference>
<dbReference type="EC" id="3.1.3.71" evidence="3"/>
<evidence type="ECO:0000256" key="2">
    <source>
        <dbReference type="ARBA" id="ARBA00009997"/>
    </source>
</evidence>
<proteinExistence type="inferred from homology"/>
<evidence type="ECO:0000313" key="8">
    <source>
        <dbReference type="EMBL" id="RIH86617.1"/>
    </source>
</evidence>
<dbReference type="SUPFAM" id="SSF142823">
    <property type="entry name" value="ComB-like"/>
    <property type="match status" value="1"/>
</dbReference>
<dbReference type="AlphaFoldDB" id="A0A399EPQ9"/>
<evidence type="ECO:0000256" key="6">
    <source>
        <dbReference type="ARBA" id="ARBA00022842"/>
    </source>
</evidence>
<keyword evidence="5 8" id="KW-0378">Hydrolase</keyword>
<dbReference type="RefSeq" id="WP_119314548.1">
    <property type="nucleotide sequence ID" value="NZ_QXDL01000044.1"/>
</dbReference>
<name>A0A399EPQ9_9DEIN</name>
<dbReference type="InterPro" id="IPR005238">
    <property type="entry name" value="ComB-like"/>
</dbReference>
<comment type="caution">
    <text evidence="8">The sequence shown here is derived from an EMBL/GenBank/DDBJ whole genome shotgun (WGS) entry which is preliminary data.</text>
</comment>
<comment type="catalytic activity">
    <reaction evidence="7">
        <text>(2R)-O-phospho-3-sulfolactate + H2O = (2R)-3-sulfolactate + phosphate</text>
        <dbReference type="Rhea" id="RHEA:23416"/>
        <dbReference type="ChEBI" id="CHEBI:15377"/>
        <dbReference type="ChEBI" id="CHEBI:15597"/>
        <dbReference type="ChEBI" id="CHEBI:43474"/>
        <dbReference type="ChEBI" id="CHEBI:58738"/>
        <dbReference type="EC" id="3.1.3.71"/>
    </reaction>
</comment>
<dbReference type="GO" id="GO:0050532">
    <property type="term" value="F:2-phosphosulfolactate phosphatase activity"/>
    <property type="evidence" value="ECO:0007669"/>
    <property type="project" value="UniProtKB-EC"/>
</dbReference>
<protein>
    <recommendedName>
        <fullName evidence="4">Probable 2-phosphosulfolactate phosphatase</fullName>
        <ecNumber evidence="3">3.1.3.71</ecNumber>
    </recommendedName>
</protein>
<dbReference type="OrthoDB" id="4913at2"/>
<accession>A0A399EPQ9</accession>
<dbReference type="Pfam" id="PF04029">
    <property type="entry name" value="2-ph_phosp"/>
    <property type="match status" value="1"/>
</dbReference>
<evidence type="ECO:0000256" key="7">
    <source>
        <dbReference type="ARBA" id="ARBA00033711"/>
    </source>
</evidence>
<dbReference type="InterPro" id="IPR036702">
    <property type="entry name" value="ComB-like_sf"/>
</dbReference>
<reference evidence="8 9" key="1">
    <citation type="submission" date="2018-08" db="EMBL/GenBank/DDBJ databases">
        <title>Meiothermus terrae DSM 26712 genome sequencing project.</title>
        <authorList>
            <person name="Da Costa M.S."/>
            <person name="Albuquerque L."/>
            <person name="Raposo P."/>
            <person name="Froufe H.J.C."/>
            <person name="Barroso C.S."/>
            <person name="Egas C."/>
        </authorList>
    </citation>
    <scope>NUCLEOTIDE SEQUENCE [LARGE SCALE GENOMIC DNA]</scope>
    <source>
        <strain evidence="8 9">DSM 26712</strain>
    </source>
</reference>
<dbReference type="GO" id="GO:0050545">
    <property type="term" value="F:sulfopyruvate decarboxylase activity"/>
    <property type="evidence" value="ECO:0007669"/>
    <property type="project" value="TreeGrafter"/>
</dbReference>
<dbReference type="EMBL" id="QXDL01000044">
    <property type="protein sequence ID" value="RIH86617.1"/>
    <property type="molecule type" value="Genomic_DNA"/>
</dbReference>
<sequence length="241" mass="25624">MTYDQSEFEVRCEWGEQGVAQLAPLSDVVVIVDVLSFSTCVDIATGRGAVVFPYPWKDASAAGFAASVGAVVAEARSGGRGYSLSPRSLLEIPPTTRLVLPSPNGATLTLGTGAVPILAGCLRNARAVAEAARRYGRRIAVTPAGERWQDRSLRPALEDWLGAGAIIRHLEGHRSPEAQAAAAAFEALQGDLAELLRSCSSGKELLERGFEEDVALASALDVSECVPVFREDAYRWEEAPA</sequence>
<dbReference type="Gene3D" id="3.90.1560.10">
    <property type="entry name" value="ComB-like"/>
    <property type="match status" value="1"/>
</dbReference>
<comment type="cofactor">
    <cofactor evidence="1">
        <name>Mg(2+)</name>
        <dbReference type="ChEBI" id="CHEBI:18420"/>
    </cofactor>
</comment>
<dbReference type="PANTHER" id="PTHR37311:SF1">
    <property type="entry name" value="2-PHOSPHOSULFOLACTATE PHOSPHATASE-RELATED"/>
    <property type="match status" value="1"/>
</dbReference>
<comment type="similarity">
    <text evidence="2">Belongs to the ComB family.</text>
</comment>
<dbReference type="GO" id="GO:0000287">
    <property type="term" value="F:magnesium ion binding"/>
    <property type="evidence" value="ECO:0007669"/>
    <property type="project" value="InterPro"/>
</dbReference>